<protein>
    <recommendedName>
        <fullName evidence="2">histidine kinase</fullName>
        <ecNumber evidence="2">2.7.13.3</ecNumber>
    </recommendedName>
</protein>
<keyword evidence="10" id="KW-0472">Membrane</keyword>
<keyword evidence="7" id="KW-0067">ATP-binding</keyword>
<keyword evidence="10" id="KW-0812">Transmembrane</keyword>
<feature type="domain" description="Histidine kinase/HSP90-like ATPase" evidence="11">
    <location>
        <begin position="319"/>
        <end position="417"/>
    </location>
</feature>
<dbReference type="InterPro" id="IPR011712">
    <property type="entry name" value="Sig_transdc_His_kin_sub3_dim/P"/>
</dbReference>
<feature type="transmembrane region" description="Helical" evidence="10">
    <location>
        <begin position="107"/>
        <end position="123"/>
    </location>
</feature>
<dbReference type="Pfam" id="PF07730">
    <property type="entry name" value="HisKA_3"/>
    <property type="match status" value="1"/>
</dbReference>
<dbReference type="EMBL" id="BLIO01000001">
    <property type="protein sequence ID" value="GFE15849.1"/>
    <property type="molecule type" value="Genomic_DNA"/>
</dbReference>
<dbReference type="Proteomes" id="UP000430079">
    <property type="component" value="Unassembled WGS sequence"/>
</dbReference>
<evidence type="ECO:0000256" key="3">
    <source>
        <dbReference type="ARBA" id="ARBA00022553"/>
    </source>
</evidence>
<evidence type="ECO:0000313" key="14">
    <source>
        <dbReference type="Proteomes" id="UP000430079"/>
    </source>
</evidence>
<name>A0A640SWS5_9ACTN</name>
<evidence type="ECO:0000259" key="12">
    <source>
        <dbReference type="Pfam" id="PF07730"/>
    </source>
</evidence>
<evidence type="ECO:0000256" key="7">
    <source>
        <dbReference type="ARBA" id="ARBA00022840"/>
    </source>
</evidence>
<keyword evidence="8" id="KW-0902">Two-component regulatory system</keyword>
<evidence type="ECO:0000256" key="5">
    <source>
        <dbReference type="ARBA" id="ARBA00022741"/>
    </source>
</evidence>
<keyword evidence="6 13" id="KW-0418">Kinase</keyword>
<dbReference type="Gene3D" id="1.20.5.1930">
    <property type="match status" value="1"/>
</dbReference>
<dbReference type="GO" id="GO:0005524">
    <property type="term" value="F:ATP binding"/>
    <property type="evidence" value="ECO:0007669"/>
    <property type="project" value="UniProtKB-KW"/>
</dbReference>
<dbReference type="InterPro" id="IPR050482">
    <property type="entry name" value="Sensor_HK_TwoCompSys"/>
</dbReference>
<keyword evidence="3" id="KW-0597">Phosphoprotein</keyword>
<dbReference type="EC" id="2.7.13.3" evidence="2"/>
<sequence length="420" mass="43055">MRGGQGKQPAGAGGTSGAVGGVAAMTGDVPARRRRRRGWCGAAAAVMLLPALVSPPGAYLPAVVAALALGVAISVWPVGRVSLARAAAGLAALSLAADTVAFGKAGLALLWLPFEAVALLVLLERVVRHVPGPRVGLVGGLTGGAVVLLPLRFTLHAPQTGLKESVFLAALAFVPAAGAAGVGLYLRSLDRRRADAVALARREQRLEVARDLHDFVAHEVTGIVLEAQAAQLGEDGGPVEHRALLHRIEQAGLRALDSMDRTVATLRAADGRTAEPPPTQLHGLAGLPELLDRFGAMAAAEVTLSLEDEVAGALSREAEDTAYRVVLEALTNVRRHAPRAGRVEVRAARSADGAVEVSVTDGAPTGPLPRAPREPGGRPGGGTGLAGLAERAVAVGGVLEAGPYGQGWRVRCRLPVPVVR</sequence>
<keyword evidence="10" id="KW-1133">Transmembrane helix</keyword>
<gene>
    <name evidence="13" type="ORF">Sgleb_38960</name>
</gene>
<accession>A0A640SWS5</accession>
<evidence type="ECO:0000256" key="2">
    <source>
        <dbReference type="ARBA" id="ARBA00012438"/>
    </source>
</evidence>
<keyword evidence="5" id="KW-0547">Nucleotide-binding</keyword>
<proteinExistence type="predicted"/>
<dbReference type="GO" id="GO:0016020">
    <property type="term" value="C:membrane"/>
    <property type="evidence" value="ECO:0007669"/>
    <property type="project" value="InterPro"/>
</dbReference>
<comment type="catalytic activity">
    <reaction evidence="1">
        <text>ATP + protein L-histidine = ADP + protein N-phospho-L-histidine.</text>
        <dbReference type="EC" id="2.7.13.3"/>
    </reaction>
</comment>
<dbReference type="PANTHER" id="PTHR24421">
    <property type="entry name" value="NITRATE/NITRITE SENSOR PROTEIN NARX-RELATED"/>
    <property type="match status" value="1"/>
</dbReference>
<feature type="transmembrane region" description="Helical" evidence="10">
    <location>
        <begin position="37"/>
        <end position="53"/>
    </location>
</feature>
<dbReference type="InterPro" id="IPR003594">
    <property type="entry name" value="HATPase_dom"/>
</dbReference>
<dbReference type="Gene3D" id="3.30.565.10">
    <property type="entry name" value="Histidine kinase-like ATPase, C-terminal domain"/>
    <property type="match status" value="1"/>
</dbReference>
<feature type="domain" description="Signal transduction histidine kinase subgroup 3 dimerisation and phosphoacceptor" evidence="12">
    <location>
        <begin position="205"/>
        <end position="269"/>
    </location>
</feature>
<dbReference type="Pfam" id="PF02518">
    <property type="entry name" value="HATPase_c"/>
    <property type="match status" value="1"/>
</dbReference>
<evidence type="ECO:0000256" key="6">
    <source>
        <dbReference type="ARBA" id="ARBA00022777"/>
    </source>
</evidence>
<evidence type="ECO:0000313" key="13">
    <source>
        <dbReference type="EMBL" id="GFE15849.1"/>
    </source>
</evidence>
<evidence type="ECO:0000256" key="10">
    <source>
        <dbReference type="SAM" id="Phobius"/>
    </source>
</evidence>
<comment type="caution">
    <text evidence="13">The sequence shown here is derived from an EMBL/GenBank/DDBJ whole genome shotgun (WGS) entry which is preliminary data.</text>
</comment>
<evidence type="ECO:0000256" key="9">
    <source>
        <dbReference type="SAM" id="MobiDB-lite"/>
    </source>
</evidence>
<dbReference type="InterPro" id="IPR036890">
    <property type="entry name" value="HATPase_C_sf"/>
</dbReference>
<reference evidence="13 14" key="1">
    <citation type="submission" date="2019-12" db="EMBL/GenBank/DDBJ databases">
        <title>Whole genome shotgun sequence of Streptomyces hygroscopicus subsp. glebosus NBRC 13786.</title>
        <authorList>
            <person name="Ichikawa N."/>
            <person name="Kimura A."/>
            <person name="Kitahashi Y."/>
            <person name="Komaki H."/>
            <person name="Tamura T."/>
        </authorList>
    </citation>
    <scope>NUCLEOTIDE SEQUENCE [LARGE SCALE GENOMIC DNA]</scope>
    <source>
        <strain evidence="13 14">NBRC 13786</strain>
    </source>
</reference>
<evidence type="ECO:0000256" key="4">
    <source>
        <dbReference type="ARBA" id="ARBA00022679"/>
    </source>
</evidence>
<organism evidence="13 14">
    <name type="scientific">Streptomyces glebosus</name>
    <dbReference type="NCBI Taxonomy" id="249580"/>
    <lineage>
        <taxon>Bacteria</taxon>
        <taxon>Bacillati</taxon>
        <taxon>Actinomycetota</taxon>
        <taxon>Actinomycetes</taxon>
        <taxon>Kitasatosporales</taxon>
        <taxon>Streptomycetaceae</taxon>
        <taxon>Streptomyces</taxon>
    </lineage>
</organism>
<dbReference type="GO" id="GO:0000155">
    <property type="term" value="F:phosphorelay sensor kinase activity"/>
    <property type="evidence" value="ECO:0007669"/>
    <property type="project" value="InterPro"/>
</dbReference>
<dbReference type="GO" id="GO:0046983">
    <property type="term" value="F:protein dimerization activity"/>
    <property type="evidence" value="ECO:0007669"/>
    <property type="project" value="InterPro"/>
</dbReference>
<evidence type="ECO:0000259" key="11">
    <source>
        <dbReference type="Pfam" id="PF02518"/>
    </source>
</evidence>
<dbReference type="PANTHER" id="PTHR24421:SF10">
    <property type="entry name" value="NITRATE_NITRITE SENSOR PROTEIN NARQ"/>
    <property type="match status" value="1"/>
</dbReference>
<feature type="transmembrane region" description="Helical" evidence="10">
    <location>
        <begin position="165"/>
        <end position="186"/>
    </location>
</feature>
<keyword evidence="4" id="KW-0808">Transferase</keyword>
<dbReference type="AlphaFoldDB" id="A0A640SWS5"/>
<feature type="transmembrane region" description="Helical" evidence="10">
    <location>
        <begin position="135"/>
        <end position="153"/>
    </location>
</feature>
<evidence type="ECO:0000256" key="8">
    <source>
        <dbReference type="ARBA" id="ARBA00023012"/>
    </source>
</evidence>
<evidence type="ECO:0000256" key="1">
    <source>
        <dbReference type="ARBA" id="ARBA00000085"/>
    </source>
</evidence>
<feature type="region of interest" description="Disordered" evidence="9">
    <location>
        <begin position="351"/>
        <end position="385"/>
    </location>
</feature>
<dbReference type="SUPFAM" id="SSF55874">
    <property type="entry name" value="ATPase domain of HSP90 chaperone/DNA topoisomerase II/histidine kinase"/>
    <property type="match status" value="1"/>
</dbReference>
<keyword evidence="14" id="KW-1185">Reference proteome</keyword>